<comment type="caution">
    <text evidence="1">The sequence shown here is derived from an EMBL/GenBank/DDBJ whole genome shotgun (WGS) entry which is preliminary data.</text>
</comment>
<evidence type="ECO:0008006" key="3">
    <source>
        <dbReference type="Google" id="ProtNLM"/>
    </source>
</evidence>
<sequence>MVQPQVSAAGQGAEYTDGYTFFLLSKMMRKLLPAALLLAACTLPGCESGCDPTPECLSGTVVGSTCMDGLLIDVDPRYRIGGNAVLPRHGRPDTLLGRNVIAVVNGDALASLPYPAVGQRLYFTYVNDPDRQWNGLCCFANDGVKTNIPHLLLSNVSTTGCGQAPKSK</sequence>
<keyword evidence="2" id="KW-1185">Reference proteome</keyword>
<gene>
    <name evidence="1" type="ORF">GCM10023185_38990</name>
</gene>
<name>A0ABP8IQQ3_9BACT</name>
<dbReference type="EMBL" id="BAABGZ010000077">
    <property type="protein sequence ID" value="GAA4367259.1"/>
    <property type="molecule type" value="Genomic_DNA"/>
</dbReference>
<protein>
    <recommendedName>
        <fullName evidence="3">Lipoprotein</fullName>
    </recommendedName>
</protein>
<dbReference type="Proteomes" id="UP001501153">
    <property type="component" value="Unassembled WGS sequence"/>
</dbReference>
<evidence type="ECO:0000313" key="2">
    <source>
        <dbReference type="Proteomes" id="UP001501153"/>
    </source>
</evidence>
<proteinExistence type="predicted"/>
<organism evidence="1 2">
    <name type="scientific">Hymenobacter saemangeumensis</name>
    <dbReference type="NCBI Taxonomy" id="1084522"/>
    <lineage>
        <taxon>Bacteria</taxon>
        <taxon>Pseudomonadati</taxon>
        <taxon>Bacteroidota</taxon>
        <taxon>Cytophagia</taxon>
        <taxon>Cytophagales</taxon>
        <taxon>Hymenobacteraceae</taxon>
        <taxon>Hymenobacter</taxon>
    </lineage>
</organism>
<evidence type="ECO:0000313" key="1">
    <source>
        <dbReference type="EMBL" id="GAA4367259.1"/>
    </source>
</evidence>
<accession>A0ABP8IQQ3</accession>
<reference evidence="2" key="1">
    <citation type="journal article" date="2019" name="Int. J. Syst. Evol. Microbiol.">
        <title>The Global Catalogue of Microorganisms (GCM) 10K type strain sequencing project: providing services to taxonomists for standard genome sequencing and annotation.</title>
        <authorList>
            <consortium name="The Broad Institute Genomics Platform"/>
            <consortium name="The Broad Institute Genome Sequencing Center for Infectious Disease"/>
            <person name="Wu L."/>
            <person name="Ma J."/>
        </authorList>
    </citation>
    <scope>NUCLEOTIDE SEQUENCE [LARGE SCALE GENOMIC DNA]</scope>
    <source>
        <strain evidence="2">JCM 17923</strain>
    </source>
</reference>